<proteinExistence type="predicted"/>
<feature type="region of interest" description="Disordered" evidence="1">
    <location>
        <begin position="155"/>
        <end position="174"/>
    </location>
</feature>
<dbReference type="Proteomes" id="UP000053236">
    <property type="component" value="Unassembled WGS sequence"/>
</dbReference>
<dbReference type="EMBL" id="KI687046">
    <property type="protein sequence ID" value="ETK83230.1"/>
    <property type="molecule type" value="Genomic_DNA"/>
</dbReference>
<organism evidence="2">
    <name type="scientific">Phytophthora nicotianae</name>
    <name type="common">Potato buckeye rot agent</name>
    <name type="synonym">Phytophthora parasitica</name>
    <dbReference type="NCBI Taxonomy" id="4792"/>
    <lineage>
        <taxon>Eukaryota</taxon>
        <taxon>Sar</taxon>
        <taxon>Stramenopiles</taxon>
        <taxon>Oomycota</taxon>
        <taxon>Peronosporomycetes</taxon>
        <taxon>Peronosporales</taxon>
        <taxon>Peronosporaceae</taxon>
        <taxon>Phytophthora</taxon>
    </lineage>
</organism>
<accession>W2GLP0</accession>
<name>W2GLP0_PHYNI</name>
<sequence>ISFPFLPPSGKMPRNDVEEDADAASVQDQAPSPRHIGSGLSDMQPVVGSEVTSSTGGEEDSVAGGIRCVRSGDADGDSSDVEEGRNDDVKDVCGAEADGAEVEDGNSSSGGTTTVAVEPPVKYHSSWDAWHSYFVEYCREKNAGVACQGNHVTSGAKQVVKEDEKGRRRFGFSS</sequence>
<gene>
    <name evidence="2" type="ORF">L915_11527</name>
</gene>
<evidence type="ECO:0000313" key="2">
    <source>
        <dbReference type="EMBL" id="ETK83230.1"/>
    </source>
</evidence>
<dbReference type="VEuPathDB" id="FungiDB:PPTG_12640"/>
<dbReference type="AlphaFoldDB" id="W2GLP0"/>
<feature type="region of interest" description="Disordered" evidence="1">
    <location>
        <begin position="1"/>
        <end position="89"/>
    </location>
</feature>
<feature type="non-terminal residue" evidence="2">
    <location>
        <position position="1"/>
    </location>
</feature>
<reference evidence="2" key="1">
    <citation type="submission" date="2013-11" db="EMBL/GenBank/DDBJ databases">
        <title>The Genome Sequence of Phytophthora parasitica CJ02B3.</title>
        <authorList>
            <consortium name="The Broad Institute Genomics Platform"/>
            <person name="Russ C."/>
            <person name="Tyler B."/>
            <person name="Panabieres F."/>
            <person name="Shan W."/>
            <person name="Tripathy S."/>
            <person name="Grunwald N."/>
            <person name="Machado M."/>
            <person name="Johnson C.S."/>
            <person name="Arredondo F."/>
            <person name="Hong C."/>
            <person name="Coffey M."/>
            <person name="Young S.K."/>
            <person name="Zeng Q."/>
            <person name="Gargeya S."/>
            <person name="Fitzgerald M."/>
            <person name="Abouelleil A."/>
            <person name="Alvarado L."/>
            <person name="Chapman S.B."/>
            <person name="Gainer-Dewar J."/>
            <person name="Goldberg J."/>
            <person name="Griggs A."/>
            <person name="Gujja S."/>
            <person name="Hansen M."/>
            <person name="Howarth C."/>
            <person name="Imamovic A."/>
            <person name="Ireland A."/>
            <person name="Larimer J."/>
            <person name="McCowan C."/>
            <person name="Murphy C."/>
            <person name="Pearson M."/>
            <person name="Poon T.W."/>
            <person name="Priest M."/>
            <person name="Roberts A."/>
            <person name="Saif S."/>
            <person name="Shea T."/>
            <person name="Sykes S."/>
            <person name="Wortman J."/>
            <person name="Nusbaum C."/>
            <person name="Birren B."/>
        </authorList>
    </citation>
    <scope>NUCLEOTIDE SEQUENCE [LARGE SCALE GENOMIC DNA]</scope>
    <source>
        <strain evidence="2">CJ02B3</strain>
    </source>
</reference>
<evidence type="ECO:0000256" key="1">
    <source>
        <dbReference type="SAM" id="MobiDB-lite"/>
    </source>
</evidence>
<protein>
    <submittedName>
        <fullName evidence="2">Uncharacterized protein</fullName>
    </submittedName>
</protein>